<keyword evidence="6" id="KW-0175">Coiled coil</keyword>
<accession>A0ABU5TII6</accession>
<reference evidence="10 11" key="1">
    <citation type="submission" date="2023-12" db="EMBL/GenBank/DDBJ databases">
        <title>Baltic Sea Cyanobacteria.</title>
        <authorList>
            <person name="Delbaje E."/>
            <person name="Fewer D.P."/>
            <person name="Shishido T.K."/>
        </authorList>
    </citation>
    <scope>NUCLEOTIDE SEQUENCE [LARGE SCALE GENOMIC DNA]</scope>
    <source>
        <strain evidence="10 11">UHCC 0370</strain>
    </source>
</reference>
<gene>
    <name evidence="10" type="ORF">VB774_10965</name>
</gene>
<feature type="compositionally biased region" description="Basic and acidic residues" evidence="7">
    <location>
        <begin position="92"/>
        <end position="106"/>
    </location>
</feature>
<dbReference type="PANTHER" id="PTHR36115:SF9">
    <property type="entry name" value="LMO1584 PROTEIN"/>
    <property type="match status" value="1"/>
</dbReference>
<evidence type="ECO:0000259" key="9">
    <source>
        <dbReference type="Pfam" id="PF06271"/>
    </source>
</evidence>
<keyword evidence="5 8" id="KW-0472">Membrane</keyword>
<keyword evidence="4 8" id="KW-1133">Transmembrane helix</keyword>
<evidence type="ECO:0000313" key="10">
    <source>
        <dbReference type="EMBL" id="MEA5478135.1"/>
    </source>
</evidence>
<keyword evidence="11" id="KW-1185">Reference proteome</keyword>
<comment type="subcellular location">
    <subcellularLocation>
        <location evidence="1">Cell membrane</location>
        <topology evidence="1">Multi-pass membrane protein</topology>
    </subcellularLocation>
</comment>
<evidence type="ECO:0000256" key="8">
    <source>
        <dbReference type="SAM" id="Phobius"/>
    </source>
</evidence>
<name>A0ABU5TII6_9CYAN</name>
<evidence type="ECO:0000256" key="2">
    <source>
        <dbReference type="ARBA" id="ARBA00022475"/>
    </source>
</evidence>
<evidence type="ECO:0000256" key="6">
    <source>
        <dbReference type="SAM" id="Coils"/>
    </source>
</evidence>
<sequence length="352" mass="41202">MGLRREDVDSFEQEILAQTTQNLEALKESYQQKLQRYEQEFYRAIESEYPFSNHVRNGLNDRWKSLGLKSEDIEQIENPMLSQKFQQNLESEQQKQKKEQERLKSEQENLEYQRKLKRYEMEFHYAVDSEYPLSLSVRNKLIDSQKLLALKSEDIKEVENYIIVQKEAEYRQRLLDGVINKKLGKEQKENTNSSAQSFKYGVFWLRLLAFSVDTFISALIGFHVFTHLAKLLPQDSSISNYSLATFIIICTVISVFLYYILFETSPMRATIGKIIFGLIVTDLNGKQIGFLKSSFRFILKSSFISMGLGISFPWLFYLVLALQSYTILSTKKKQSIDDLITGCIVVRKEWQL</sequence>
<feature type="transmembrane region" description="Helical" evidence="8">
    <location>
        <begin position="241"/>
        <end position="261"/>
    </location>
</feature>
<dbReference type="EMBL" id="JAYGIE010000067">
    <property type="protein sequence ID" value="MEA5478135.1"/>
    <property type="molecule type" value="Genomic_DNA"/>
</dbReference>
<evidence type="ECO:0000256" key="4">
    <source>
        <dbReference type="ARBA" id="ARBA00022989"/>
    </source>
</evidence>
<dbReference type="RefSeq" id="WP_323261694.1">
    <property type="nucleotide sequence ID" value="NZ_JAYGIE010000067.1"/>
</dbReference>
<evidence type="ECO:0000313" key="11">
    <source>
        <dbReference type="Proteomes" id="UP001301388"/>
    </source>
</evidence>
<organism evidence="10 11">
    <name type="scientific">Pseudanabaena galeata UHCC 0370</name>
    <dbReference type="NCBI Taxonomy" id="3110310"/>
    <lineage>
        <taxon>Bacteria</taxon>
        <taxon>Bacillati</taxon>
        <taxon>Cyanobacteriota</taxon>
        <taxon>Cyanophyceae</taxon>
        <taxon>Pseudanabaenales</taxon>
        <taxon>Pseudanabaenaceae</taxon>
        <taxon>Pseudanabaena</taxon>
    </lineage>
</organism>
<dbReference type="InterPro" id="IPR010432">
    <property type="entry name" value="RDD"/>
</dbReference>
<evidence type="ECO:0000256" key="5">
    <source>
        <dbReference type="ARBA" id="ARBA00023136"/>
    </source>
</evidence>
<feature type="domain" description="RDD" evidence="9">
    <location>
        <begin position="201"/>
        <end position="341"/>
    </location>
</feature>
<dbReference type="Proteomes" id="UP001301388">
    <property type="component" value="Unassembled WGS sequence"/>
</dbReference>
<keyword evidence="3 8" id="KW-0812">Transmembrane</keyword>
<dbReference type="PANTHER" id="PTHR36115">
    <property type="entry name" value="PROLINE-RICH ANTIGEN HOMOLOG-RELATED"/>
    <property type="match status" value="1"/>
</dbReference>
<keyword evidence="2" id="KW-1003">Cell membrane</keyword>
<feature type="region of interest" description="Disordered" evidence="7">
    <location>
        <begin position="87"/>
        <end position="106"/>
    </location>
</feature>
<feature type="transmembrane region" description="Helical" evidence="8">
    <location>
        <begin position="297"/>
        <end position="320"/>
    </location>
</feature>
<evidence type="ECO:0000256" key="3">
    <source>
        <dbReference type="ARBA" id="ARBA00022692"/>
    </source>
</evidence>
<evidence type="ECO:0000256" key="7">
    <source>
        <dbReference type="SAM" id="MobiDB-lite"/>
    </source>
</evidence>
<comment type="caution">
    <text evidence="10">The sequence shown here is derived from an EMBL/GenBank/DDBJ whole genome shotgun (WGS) entry which is preliminary data.</text>
</comment>
<dbReference type="InterPro" id="IPR051791">
    <property type="entry name" value="Pra-immunoreactive"/>
</dbReference>
<protein>
    <submittedName>
        <fullName evidence="10">RDD family protein</fullName>
    </submittedName>
</protein>
<dbReference type="Pfam" id="PF06271">
    <property type="entry name" value="RDD"/>
    <property type="match status" value="1"/>
</dbReference>
<feature type="transmembrane region" description="Helical" evidence="8">
    <location>
        <begin position="203"/>
        <end position="229"/>
    </location>
</feature>
<feature type="transmembrane region" description="Helical" evidence="8">
    <location>
        <begin position="267"/>
        <end position="285"/>
    </location>
</feature>
<feature type="coiled-coil region" evidence="6">
    <location>
        <begin position="16"/>
        <end position="47"/>
    </location>
</feature>
<proteinExistence type="predicted"/>
<evidence type="ECO:0000256" key="1">
    <source>
        <dbReference type="ARBA" id="ARBA00004651"/>
    </source>
</evidence>